<evidence type="ECO:0000256" key="2">
    <source>
        <dbReference type="ARBA" id="ARBA00007267"/>
    </source>
</evidence>
<accession>A0AA88LTQ0</accession>
<dbReference type="PROSITE" id="PS51634">
    <property type="entry name" value="CRC"/>
    <property type="match status" value="1"/>
</dbReference>
<comment type="caution">
    <text evidence="6">The sequence shown here is derived from an EMBL/GenBank/DDBJ whole genome shotgun (WGS) entry which is preliminary data.</text>
</comment>
<feature type="region of interest" description="Disordered" evidence="4">
    <location>
        <begin position="603"/>
        <end position="622"/>
    </location>
</feature>
<sequence>MASLHKTEQNVATPSRAAPCVNAAQTASIFTEVDCDRDFGKVDGVCVSMDVVSPDLNSILPDEIMDTEAMAMEEDPPAETPAQSSQSDPEPAQVPMETEVPEIISLCPATTPMQKTEALTTLTATDSTLCSISAGTRLVVTSSSSAGPKIATVTTTQPSSPVVGQSVAKLSAPFMPTSPANHQLIINKVAADGKSPGTAALKQERQKLLVTGLSKLGQPIVLALPNTWSKPATSQGTGSDVKPQPTQFKVVSAGTKPVIGVQTVTSANQLLGSSSPLQAQQLKTVQITKKTPVSTAGPMITKLIITKALNNKSLTSQATVTPVVTGRVLTQSTPVTPPRTITIGETINTTPQSLSSSSKVAISPLKSPSKVTVATQPPNSPQKPVAVPLNVALGQQILTVQQTPSTSPAKAGSSQSTGQTVKPVQTVAVGGVNTPQFKTIIPLATPPNVQQIQVPGSRFHYVRLVTATTGNTAQTANTTTNPTTIHPAKPMVMNTATVRMSVPIVSAQTVKQVVPKPMTSAAPVVSSSQTQQRLIMPAAPLPQIQPNLTNLPPGTVLAPAAGSGNMGYAVLPAQYVTQLQQSTFVTLASSSGFSTPSSIQTQARLPLNGLSPSESTSRPRKPCNCTKSQCLKLYCDCFANGEFCNNCNCVNCFNNLDHESDRLKAIKACLDRNPVAFKPKIGKGKEGESERRHSKGCNCKKSGCLKNYCECYEAKIMCSSICKCVGCKNFEESPERKTLMHLADAAEVRVQQQTAAKTKLSSQISDLLTRTTPAISSSGGKLPYTFVTKEVAEATCDCLLEQAKKAERYNQPQVMAERLILEEFGHCLRRIISSAAKAKSDCSINC</sequence>
<dbReference type="InterPro" id="IPR033467">
    <property type="entry name" value="Tesmin/TSO1-like_CXC"/>
</dbReference>
<dbReference type="InterPro" id="IPR028307">
    <property type="entry name" value="Lin-54_fam"/>
</dbReference>
<reference evidence="6" key="1">
    <citation type="submission" date="2023-08" db="EMBL/GenBank/DDBJ databases">
        <title>Pelteobagrus vachellii genome.</title>
        <authorList>
            <person name="Liu H."/>
        </authorList>
    </citation>
    <scope>NUCLEOTIDE SEQUENCE</scope>
    <source>
        <strain evidence="6">PRFRI_2022a</strain>
        <tissue evidence="6">Muscle</tissue>
    </source>
</reference>
<evidence type="ECO:0000256" key="4">
    <source>
        <dbReference type="SAM" id="MobiDB-lite"/>
    </source>
</evidence>
<feature type="domain" description="CRC" evidence="5">
    <location>
        <begin position="619"/>
        <end position="732"/>
    </location>
</feature>
<evidence type="ECO:0000313" key="6">
    <source>
        <dbReference type="EMBL" id="KAK2823828.1"/>
    </source>
</evidence>
<dbReference type="SMART" id="SM01114">
    <property type="entry name" value="CXC"/>
    <property type="match status" value="2"/>
</dbReference>
<evidence type="ECO:0000256" key="1">
    <source>
        <dbReference type="ARBA" id="ARBA00004123"/>
    </source>
</evidence>
<gene>
    <name evidence="6" type="ORF">Q7C36_020428</name>
</gene>
<dbReference type="GO" id="GO:0006355">
    <property type="term" value="P:regulation of DNA-templated transcription"/>
    <property type="evidence" value="ECO:0007669"/>
    <property type="project" value="TreeGrafter"/>
</dbReference>
<keyword evidence="3" id="KW-0539">Nucleus</keyword>
<dbReference type="PANTHER" id="PTHR12446">
    <property type="entry name" value="TESMIN/TSO1-RELATED"/>
    <property type="match status" value="1"/>
</dbReference>
<protein>
    <recommendedName>
        <fullName evidence="5">CRC domain-containing protein</fullName>
    </recommendedName>
</protein>
<evidence type="ECO:0000256" key="3">
    <source>
        <dbReference type="ARBA" id="ARBA00023242"/>
    </source>
</evidence>
<comment type="similarity">
    <text evidence="2">Belongs to the lin-54 family.</text>
</comment>
<proteinExistence type="inferred from homology"/>
<organism evidence="6 7">
    <name type="scientific">Tachysurus vachellii</name>
    <name type="common">Darkbarbel catfish</name>
    <name type="synonym">Pelteobagrus vachellii</name>
    <dbReference type="NCBI Taxonomy" id="175792"/>
    <lineage>
        <taxon>Eukaryota</taxon>
        <taxon>Metazoa</taxon>
        <taxon>Chordata</taxon>
        <taxon>Craniata</taxon>
        <taxon>Vertebrata</taxon>
        <taxon>Euteleostomi</taxon>
        <taxon>Actinopterygii</taxon>
        <taxon>Neopterygii</taxon>
        <taxon>Teleostei</taxon>
        <taxon>Ostariophysi</taxon>
        <taxon>Siluriformes</taxon>
        <taxon>Bagridae</taxon>
        <taxon>Tachysurus</taxon>
    </lineage>
</organism>
<keyword evidence="7" id="KW-1185">Reference proteome</keyword>
<dbReference type="InterPro" id="IPR005172">
    <property type="entry name" value="CRC"/>
</dbReference>
<evidence type="ECO:0000313" key="7">
    <source>
        <dbReference type="Proteomes" id="UP001187315"/>
    </source>
</evidence>
<dbReference type="PANTHER" id="PTHR12446:SF34">
    <property type="entry name" value="PROTEIN LIN-54 HOMOLOG"/>
    <property type="match status" value="1"/>
</dbReference>
<name>A0AA88LTQ0_TACVA</name>
<dbReference type="Proteomes" id="UP001187315">
    <property type="component" value="Unassembled WGS sequence"/>
</dbReference>
<dbReference type="GO" id="GO:0005634">
    <property type="term" value="C:nucleus"/>
    <property type="evidence" value="ECO:0007669"/>
    <property type="project" value="UniProtKB-SubCell"/>
</dbReference>
<dbReference type="EMBL" id="JAVHJS010000021">
    <property type="protein sequence ID" value="KAK2823828.1"/>
    <property type="molecule type" value="Genomic_DNA"/>
</dbReference>
<feature type="region of interest" description="Disordered" evidence="4">
    <location>
        <begin position="73"/>
        <end position="94"/>
    </location>
</feature>
<comment type="subcellular location">
    <subcellularLocation>
        <location evidence="1">Nucleus</location>
    </subcellularLocation>
</comment>
<dbReference type="Pfam" id="PF03638">
    <property type="entry name" value="TCR"/>
    <property type="match status" value="2"/>
</dbReference>
<evidence type="ECO:0000259" key="5">
    <source>
        <dbReference type="PROSITE" id="PS51634"/>
    </source>
</evidence>
<dbReference type="AlphaFoldDB" id="A0AA88LTQ0"/>